<proteinExistence type="predicted"/>
<keyword evidence="3" id="KW-1185">Reference proteome</keyword>
<evidence type="ECO:0000313" key="3">
    <source>
        <dbReference type="Proteomes" id="UP000431264"/>
    </source>
</evidence>
<dbReference type="RefSeq" id="WP_140998002.1">
    <property type="nucleotide sequence ID" value="NZ_VDCZ01000007.1"/>
</dbReference>
<feature type="domain" description="HNH nuclease" evidence="1">
    <location>
        <begin position="230"/>
        <end position="279"/>
    </location>
</feature>
<evidence type="ECO:0000313" key="2">
    <source>
        <dbReference type="EMBL" id="MVO09624.1"/>
    </source>
</evidence>
<evidence type="ECO:0000259" key="1">
    <source>
        <dbReference type="Pfam" id="PF13391"/>
    </source>
</evidence>
<protein>
    <recommendedName>
        <fullName evidence="1">HNH nuclease domain-containing protein</fullName>
    </recommendedName>
</protein>
<sequence>MDHWVLKSVAADDLSYISNDGYADELKTKYVYDNFVPNHLQIKKGDIAVIVNKERVLGIVKISRILIYNSTKTRRRCPVCNNTNYEERKTKLPKFRCNQGHEFEEPITETVAITQYEAYYSQSFIEPKQKVTINKLRPYYSNGYNRNMSMQSLSKSFFIEYFKNEYDQLLKETIYPEAEDADNNLLNEIFSNDYVPNGNDERSKIYQSIIQRRGQKKFREAVRDMYGDKCVITGCEILEILEAAHINPYKGEKDNDPSNGLLMRADIHTLFDLDLIGIEPNEFKVYLKDTIIISEYRELEGKKLNLKDKQYPSKEALNIRWKMFYKKQIL</sequence>
<accession>A0A6I4IJ54</accession>
<organism evidence="2 3">
    <name type="scientific">Flavobacterium profundi</name>
    <dbReference type="NCBI Taxonomy" id="1774945"/>
    <lineage>
        <taxon>Bacteria</taxon>
        <taxon>Pseudomonadati</taxon>
        <taxon>Bacteroidota</taxon>
        <taxon>Flavobacteriia</taxon>
        <taxon>Flavobacteriales</taxon>
        <taxon>Flavobacteriaceae</taxon>
        <taxon>Flavobacterium</taxon>
    </lineage>
</organism>
<dbReference type="AlphaFoldDB" id="A0A6I4IJ54"/>
<dbReference type="Pfam" id="PF13391">
    <property type="entry name" value="HNH_2"/>
    <property type="match status" value="1"/>
</dbReference>
<dbReference type="InterPro" id="IPR003615">
    <property type="entry name" value="HNH_nuc"/>
</dbReference>
<dbReference type="Proteomes" id="UP000431264">
    <property type="component" value="Unassembled WGS sequence"/>
</dbReference>
<gene>
    <name evidence="2" type="ORF">GOQ30_10675</name>
</gene>
<dbReference type="EMBL" id="WQLW01000007">
    <property type="protein sequence ID" value="MVO09624.1"/>
    <property type="molecule type" value="Genomic_DNA"/>
</dbReference>
<name>A0A6I4IJ54_9FLAO</name>
<dbReference type="OrthoDB" id="67788at2"/>
<comment type="caution">
    <text evidence="2">The sequence shown here is derived from an EMBL/GenBank/DDBJ whole genome shotgun (WGS) entry which is preliminary data.</text>
</comment>
<reference evidence="3" key="1">
    <citation type="submission" date="2019-05" db="EMBL/GenBank/DDBJ databases">
        <title>Flavobacterium profundi sp. nov., isolated from a deep-sea seamount.</title>
        <authorList>
            <person name="Zhang D.-C."/>
        </authorList>
    </citation>
    <scope>NUCLEOTIDE SEQUENCE [LARGE SCALE GENOMIC DNA]</scope>
    <source>
        <strain evidence="3">TP390</strain>
    </source>
</reference>